<dbReference type="AlphaFoldDB" id="A0AAD9P0M4"/>
<name>A0AAD9P0M4_RIDPI</name>
<proteinExistence type="predicted"/>
<accession>A0AAD9P0M4</accession>
<organism evidence="1 2">
    <name type="scientific">Ridgeia piscesae</name>
    <name type="common">Tubeworm</name>
    <dbReference type="NCBI Taxonomy" id="27915"/>
    <lineage>
        <taxon>Eukaryota</taxon>
        <taxon>Metazoa</taxon>
        <taxon>Spiralia</taxon>
        <taxon>Lophotrochozoa</taxon>
        <taxon>Annelida</taxon>
        <taxon>Polychaeta</taxon>
        <taxon>Sedentaria</taxon>
        <taxon>Canalipalpata</taxon>
        <taxon>Sabellida</taxon>
        <taxon>Siboglinidae</taxon>
        <taxon>Ridgeia</taxon>
    </lineage>
</organism>
<protein>
    <submittedName>
        <fullName evidence="1">Uncharacterized protein</fullName>
    </submittedName>
</protein>
<dbReference type="Proteomes" id="UP001209878">
    <property type="component" value="Unassembled WGS sequence"/>
</dbReference>
<evidence type="ECO:0000313" key="1">
    <source>
        <dbReference type="EMBL" id="KAK2185978.1"/>
    </source>
</evidence>
<comment type="caution">
    <text evidence="1">The sequence shown here is derived from an EMBL/GenBank/DDBJ whole genome shotgun (WGS) entry which is preliminary data.</text>
</comment>
<sequence>MPPGGASGPSGGVLAARPALSHLQRHWRLFASAHTGSWELEFLLDTHPPTGSLDFLLVTCTVFHSRQRTHGILARGCRDWCSVHVALVQVETVIYVTIGKYNPAERNGVYVCHVFILPQLNGQYLTHKLNMRT</sequence>
<gene>
    <name evidence="1" type="ORF">NP493_215g02032</name>
</gene>
<reference evidence="1" key="1">
    <citation type="journal article" date="2023" name="Mol. Biol. Evol.">
        <title>Third-Generation Sequencing Reveals the Adaptive Role of the Epigenome in Three Deep-Sea Polychaetes.</title>
        <authorList>
            <person name="Perez M."/>
            <person name="Aroh O."/>
            <person name="Sun Y."/>
            <person name="Lan Y."/>
            <person name="Juniper S.K."/>
            <person name="Young C.R."/>
            <person name="Angers B."/>
            <person name="Qian P.Y."/>
        </authorList>
    </citation>
    <scope>NUCLEOTIDE SEQUENCE</scope>
    <source>
        <strain evidence="1">R07B-5</strain>
    </source>
</reference>
<dbReference type="EMBL" id="JAODUO010000216">
    <property type="protein sequence ID" value="KAK2185978.1"/>
    <property type="molecule type" value="Genomic_DNA"/>
</dbReference>
<evidence type="ECO:0000313" key="2">
    <source>
        <dbReference type="Proteomes" id="UP001209878"/>
    </source>
</evidence>
<keyword evidence="2" id="KW-1185">Reference proteome</keyword>